<sequence>WRDRSPSVTSPTRRGTSSPLAQPSPAGPCRSTCGPAWSTWRGPRTRRCWWRGSGRARRRQGASSRRTPSSRTATPTAD</sequence>
<name>A0A6J4PT20_9ACTN</name>
<gene>
    <name evidence="2" type="ORF">AVDCRST_MAG35-2162</name>
</gene>
<dbReference type="AlphaFoldDB" id="A0A6J4PT20"/>
<accession>A0A6J4PT20</accession>
<evidence type="ECO:0000256" key="1">
    <source>
        <dbReference type="SAM" id="MobiDB-lite"/>
    </source>
</evidence>
<proteinExistence type="predicted"/>
<feature type="compositionally biased region" description="Polar residues" evidence="1">
    <location>
        <begin position="1"/>
        <end position="21"/>
    </location>
</feature>
<dbReference type="EMBL" id="CADCUY010000454">
    <property type="protein sequence ID" value="CAA9423740.1"/>
    <property type="molecule type" value="Genomic_DNA"/>
</dbReference>
<reference evidence="2" key="1">
    <citation type="submission" date="2020-02" db="EMBL/GenBank/DDBJ databases">
        <authorList>
            <person name="Meier V. D."/>
        </authorList>
    </citation>
    <scope>NUCLEOTIDE SEQUENCE</scope>
    <source>
        <strain evidence="2">AVDCRST_MAG35</strain>
    </source>
</reference>
<feature type="non-terminal residue" evidence="2">
    <location>
        <position position="1"/>
    </location>
</feature>
<evidence type="ECO:0000313" key="2">
    <source>
        <dbReference type="EMBL" id="CAA9423740.1"/>
    </source>
</evidence>
<feature type="region of interest" description="Disordered" evidence="1">
    <location>
        <begin position="1"/>
        <end position="78"/>
    </location>
</feature>
<feature type="non-terminal residue" evidence="2">
    <location>
        <position position="78"/>
    </location>
</feature>
<feature type="compositionally biased region" description="Low complexity" evidence="1">
    <location>
        <begin position="61"/>
        <end position="78"/>
    </location>
</feature>
<protein>
    <submittedName>
        <fullName evidence="2">Uncharacterized protein</fullName>
    </submittedName>
</protein>
<organism evidence="2">
    <name type="scientific">uncultured Quadrisphaera sp</name>
    <dbReference type="NCBI Taxonomy" id="904978"/>
    <lineage>
        <taxon>Bacteria</taxon>
        <taxon>Bacillati</taxon>
        <taxon>Actinomycetota</taxon>
        <taxon>Actinomycetes</taxon>
        <taxon>Kineosporiales</taxon>
        <taxon>Kineosporiaceae</taxon>
        <taxon>Quadrisphaera</taxon>
        <taxon>environmental samples</taxon>
    </lineage>
</organism>
<feature type="compositionally biased region" description="Basic residues" evidence="1">
    <location>
        <begin position="43"/>
        <end position="60"/>
    </location>
</feature>